<comment type="catalytic activity">
    <reaction evidence="6">
        <text>L-aspartate + NADP(+) + H2O = oxaloacetate + NH4(+) + NADPH + H(+)</text>
        <dbReference type="Rhea" id="RHEA:11784"/>
        <dbReference type="ChEBI" id="CHEBI:15377"/>
        <dbReference type="ChEBI" id="CHEBI:15378"/>
        <dbReference type="ChEBI" id="CHEBI:16452"/>
        <dbReference type="ChEBI" id="CHEBI:28938"/>
        <dbReference type="ChEBI" id="CHEBI:29991"/>
        <dbReference type="ChEBI" id="CHEBI:57783"/>
        <dbReference type="ChEBI" id="CHEBI:58349"/>
        <dbReference type="EC" id="1.4.1.21"/>
    </reaction>
</comment>
<comment type="pathway">
    <text evidence="6">Cofactor biosynthesis; NAD(+) biosynthesis; iminoaspartate from L-aspartate (dehydrogenase route): step 1/1.</text>
</comment>
<evidence type="ECO:0000259" key="7">
    <source>
        <dbReference type="Pfam" id="PF01958"/>
    </source>
</evidence>
<dbReference type="InterPro" id="IPR036291">
    <property type="entry name" value="NAD(P)-bd_dom_sf"/>
</dbReference>
<dbReference type="UniPathway" id="UPA00253">
    <property type="reaction ID" value="UER00456"/>
</dbReference>
<keyword evidence="5 6" id="KW-0520">NAD</keyword>
<dbReference type="PANTHER" id="PTHR31873">
    <property type="entry name" value="L-ASPARTATE DEHYDROGENASE-RELATED"/>
    <property type="match status" value="1"/>
</dbReference>
<dbReference type="NCBIfam" id="NF009828">
    <property type="entry name" value="PRK13303.1-3"/>
    <property type="match status" value="1"/>
</dbReference>
<dbReference type="InterPro" id="IPR020626">
    <property type="entry name" value="Asp_DH_prok"/>
</dbReference>
<proteinExistence type="inferred from homology"/>
<keyword evidence="2 6" id="KW-0662">Pyridine nucleotide biosynthesis</keyword>
<dbReference type="AlphaFoldDB" id="A0A0U3CIG7"/>
<protein>
    <recommendedName>
        <fullName evidence="6">L-aspartate dehydrogenase</fullName>
        <ecNumber evidence="6">1.4.1.21</ecNumber>
    </recommendedName>
</protein>
<comment type="catalytic activity">
    <reaction evidence="6">
        <text>L-aspartate + NAD(+) + H2O = oxaloacetate + NH4(+) + NADH + H(+)</text>
        <dbReference type="Rhea" id="RHEA:11788"/>
        <dbReference type="ChEBI" id="CHEBI:15377"/>
        <dbReference type="ChEBI" id="CHEBI:15378"/>
        <dbReference type="ChEBI" id="CHEBI:16452"/>
        <dbReference type="ChEBI" id="CHEBI:28938"/>
        <dbReference type="ChEBI" id="CHEBI:29991"/>
        <dbReference type="ChEBI" id="CHEBI:57540"/>
        <dbReference type="ChEBI" id="CHEBI:57945"/>
        <dbReference type="EC" id="1.4.1.21"/>
    </reaction>
</comment>
<dbReference type="GeneID" id="26735525"/>
<comment type="similarity">
    <text evidence="1 6">Belongs to the L-aspartate dehydrogenase family.</text>
</comment>
<feature type="binding site" evidence="6">
    <location>
        <position position="177"/>
    </location>
    <ligand>
        <name>NAD(+)</name>
        <dbReference type="ChEBI" id="CHEBI:57540"/>
    </ligand>
</feature>
<feature type="domain" description="Aspartate/homoserine dehydrogenase NAD-binding" evidence="8">
    <location>
        <begin position="7"/>
        <end position="118"/>
    </location>
</feature>
<gene>
    <name evidence="6" type="primary">nadX</name>
    <name evidence="9" type="ORF">sm9_0549</name>
</gene>
<evidence type="ECO:0000256" key="2">
    <source>
        <dbReference type="ARBA" id="ARBA00022642"/>
    </source>
</evidence>
<dbReference type="Pfam" id="PF03447">
    <property type="entry name" value="NAD_binding_3"/>
    <property type="match status" value="1"/>
</dbReference>
<dbReference type="GO" id="GO:0016639">
    <property type="term" value="F:oxidoreductase activity, acting on the CH-NH2 group of donors, NAD or NADP as acceptor"/>
    <property type="evidence" value="ECO:0007669"/>
    <property type="project" value="UniProtKB-UniRule"/>
</dbReference>
<evidence type="ECO:0000256" key="5">
    <source>
        <dbReference type="ARBA" id="ARBA00023027"/>
    </source>
</evidence>
<dbReference type="OrthoDB" id="15415at2157"/>
<dbReference type="EC" id="1.4.1.21" evidence="6"/>
<dbReference type="Gene3D" id="3.40.50.720">
    <property type="entry name" value="NAD(P)-binding Rossmann-like Domain"/>
    <property type="match status" value="1"/>
</dbReference>
<accession>A0A0U3CIG7</accession>
<evidence type="ECO:0000256" key="3">
    <source>
        <dbReference type="ARBA" id="ARBA00022857"/>
    </source>
</evidence>
<name>A0A0U3CIG7_9EURY</name>
<dbReference type="GO" id="GO:0009435">
    <property type="term" value="P:NAD+ biosynthetic process"/>
    <property type="evidence" value="ECO:0007669"/>
    <property type="project" value="UniProtKB-UniRule"/>
</dbReference>
<keyword evidence="4 6" id="KW-0560">Oxidoreductase</keyword>
<dbReference type="InterPro" id="IPR005106">
    <property type="entry name" value="Asp/hSer_DH_NAD-bd"/>
</dbReference>
<dbReference type="PIRSF" id="PIRSF005227">
    <property type="entry name" value="Asp_dh_NAD_syn"/>
    <property type="match status" value="1"/>
</dbReference>
<dbReference type="KEGG" id="mmil:sm9_0549"/>
<organism evidence="9 10">
    <name type="scientific">Methanobrevibacter millerae</name>
    <dbReference type="NCBI Taxonomy" id="230361"/>
    <lineage>
        <taxon>Archaea</taxon>
        <taxon>Methanobacteriati</taxon>
        <taxon>Methanobacteriota</taxon>
        <taxon>Methanomada group</taxon>
        <taxon>Methanobacteria</taxon>
        <taxon>Methanobacteriales</taxon>
        <taxon>Methanobacteriaceae</taxon>
        <taxon>Methanobrevibacter</taxon>
    </lineage>
</organism>
<comment type="function">
    <text evidence="6">Specifically catalyzes the NAD or NADP-dependent dehydrogenation of L-aspartate to iminoaspartate.</text>
</comment>
<evidence type="ECO:0000256" key="6">
    <source>
        <dbReference type="HAMAP-Rule" id="MF_01265"/>
    </source>
</evidence>
<evidence type="ECO:0000313" key="9">
    <source>
        <dbReference type="EMBL" id="ALT68348.1"/>
    </source>
</evidence>
<evidence type="ECO:0000256" key="4">
    <source>
        <dbReference type="ARBA" id="ARBA00023002"/>
    </source>
</evidence>
<comment type="miscellaneous">
    <text evidence="6">The iminoaspartate product is unstable in aqueous solution and can decompose to oxaloacetate and ammonia.</text>
</comment>
<feature type="binding site" evidence="6">
    <location>
        <position position="121"/>
    </location>
    <ligand>
        <name>NAD(+)</name>
        <dbReference type="ChEBI" id="CHEBI:57540"/>
    </ligand>
</feature>
<dbReference type="NCBIfam" id="TIGR03855">
    <property type="entry name" value="NAD_NadX"/>
    <property type="match status" value="1"/>
</dbReference>
<dbReference type="GO" id="GO:0051287">
    <property type="term" value="F:NAD binding"/>
    <property type="evidence" value="ECO:0007669"/>
    <property type="project" value="UniProtKB-UniRule"/>
</dbReference>
<dbReference type="SUPFAM" id="SSF55347">
    <property type="entry name" value="Glyceraldehyde-3-phosphate dehydrogenase-like, C-terminal domain"/>
    <property type="match status" value="1"/>
</dbReference>
<dbReference type="Proteomes" id="UP000067738">
    <property type="component" value="Chromosome"/>
</dbReference>
<dbReference type="InterPro" id="IPR011182">
    <property type="entry name" value="L-Asp_DH"/>
</dbReference>
<keyword evidence="3 6" id="KW-0521">NADP</keyword>
<evidence type="ECO:0000313" key="10">
    <source>
        <dbReference type="Proteomes" id="UP000067738"/>
    </source>
</evidence>
<evidence type="ECO:0000259" key="8">
    <source>
        <dbReference type="Pfam" id="PF03447"/>
    </source>
</evidence>
<dbReference type="InterPro" id="IPR022487">
    <property type="entry name" value="Asp_DH_arc"/>
</dbReference>
<dbReference type="PANTHER" id="PTHR31873:SF6">
    <property type="entry name" value="ASPARTATE DEHYDROGENASE DOMAIN-CONTAINING PROTEIN"/>
    <property type="match status" value="1"/>
</dbReference>
<dbReference type="GO" id="GO:0050661">
    <property type="term" value="F:NADP binding"/>
    <property type="evidence" value="ECO:0007669"/>
    <property type="project" value="UniProtKB-UniRule"/>
</dbReference>
<dbReference type="InterPro" id="IPR002811">
    <property type="entry name" value="Asp_DH"/>
</dbReference>
<dbReference type="Gene3D" id="3.30.360.10">
    <property type="entry name" value="Dihydrodipicolinate Reductase, domain 2"/>
    <property type="match status" value="1"/>
</dbReference>
<dbReference type="NCBIfam" id="NF009830">
    <property type="entry name" value="PRK13304.1"/>
    <property type="match status" value="1"/>
</dbReference>
<dbReference type="Pfam" id="PF01958">
    <property type="entry name" value="Asp_DH_C"/>
    <property type="match status" value="1"/>
</dbReference>
<feature type="domain" description="Aspartate dehydrogenase" evidence="7">
    <location>
        <begin position="156"/>
        <end position="240"/>
    </location>
</feature>
<dbReference type="GO" id="GO:0033735">
    <property type="term" value="F:aspartate dehydrogenase [NAD(P)+] activity"/>
    <property type="evidence" value="ECO:0007669"/>
    <property type="project" value="UniProtKB-EC"/>
</dbReference>
<dbReference type="NCBIfam" id="NF009829">
    <property type="entry name" value="PRK13303.1-4"/>
    <property type="match status" value="1"/>
</dbReference>
<dbReference type="HAMAP" id="MF_01265">
    <property type="entry name" value="NadX"/>
    <property type="match status" value="1"/>
</dbReference>
<keyword evidence="10" id="KW-1185">Reference proteome</keyword>
<dbReference type="EMBL" id="CP011266">
    <property type="protein sequence ID" value="ALT68348.1"/>
    <property type="molecule type" value="Genomic_DNA"/>
</dbReference>
<evidence type="ECO:0000256" key="1">
    <source>
        <dbReference type="ARBA" id="ARBA00008331"/>
    </source>
</evidence>
<dbReference type="RefSeq" id="WP_058738676.1">
    <property type="nucleotide sequence ID" value="NZ_CP011266.1"/>
</dbReference>
<reference evidence="9 10" key="1">
    <citation type="submission" date="2015-04" db="EMBL/GenBank/DDBJ databases">
        <title>The complete genome sequence of the rumen methanogen Methanobrevibacter millerae SM9.</title>
        <authorList>
            <person name="Leahy S.C."/>
            <person name="Kelly W.J."/>
            <person name="Pacheco D.M."/>
            <person name="Li D."/>
            <person name="Altermann E."/>
            <person name="Attwood G.T."/>
        </authorList>
    </citation>
    <scope>NUCLEOTIDE SEQUENCE [LARGE SCALE GENOMIC DNA]</scope>
    <source>
        <strain evidence="9 10">SM9</strain>
    </source>
</reference>
<dbReference type="SUPFAM" id="SSF51735">
    <property type="entry name" value="NAD(P)-binding Rossmann-fold domains"/>
    <property type="match status" value="1"/>
</dbReference>
<feature type="active site" evidence="6">
    <location>
        <position position="205"/>
    </location>
</feature>
<dbReference type="PATRIC" id="fig|230361.4.peg.572"/>
<sequence>MNVGIIGCGAIANIIASRIVPEDNNIEIKYFYDKDVERAENLATFAGGVAVLDFDAMLDDVDLVLECASPDSVKLLAPKVLEKGIDMIVMSIGAFMDTGFYTKVLNIARENDAHIHLPSGAIVGLDGIKAVADFGLKEVTLVTRKSPKSLGKDIGTEEILFEGKASQAVKEFPLNINVAATISMACNRDIDVKIIVDPNVDRNVHEITAKGDFGEFKTITMNHPCAANPKTSMLAAISAIKLLKSFDETISVGL</sequence>